<protein>
    <submittedName>
        <fullName evidence="3">Uncharacterized protein</fullName>
    </submittedName>
</protein>
<proteinExistence type="predicted"/>
<keyword evidence="4" id="KW-1185">Reference proteome</keyword>
<dbReference type="AlphaFoldDB" id="A0A6A5TLG7"/>
<evidence type="ECO:0000313" key="3">
    <source>
        <dbReference type="EMBL" id="KAF1952569.1"/>
    </source>
</evidence>
<feature type="region of interest" description="Disordered" evidence="1">
    <location>
        <begin position="202"/>
        <end position="225"/>
    </location>
</feature>
<dbReference type="EMBL" id="ML977010">
    <property type="protein sequence ID" value="KAF1952569.1"/>
    <property type="molecule type" value="Genomic_DNA"/>
</dbReference>
<sequence>MKLSLLATALAIIGTTIGGPVINNARTHSIAVDAGSNAVPVVASRGAITDVDQHSELPLKTCRACGHVPGWPCHYYQAPQCICCGNEVGVPPYNTPNSVDASLVPIGEDAGEIGELVLKKPMADGIILICFTCCRGKVCHGCFCRNFRAAEAARVQDVTSYTGGASGKQGPGLDLICYTCLNSGPCYCTHHMPLPVEESDSIGAREAASTDEEMDNWKMDVGSSG</sequence>
<feature type="chain" id="PRO_5025498449" evidence="2">
    <location>
        <begin position="19"/>
        <end position="225"/>
    </location>
</feature>
<feature type="signal peptide" evidence="2">
    <location>
        <begin position="1"/>
        <end position="18"/>
    </location>
</feature>
<evidence type="ECO:0000256" key="2">
    <source>
        <dbReference type="SAM" id="SignalP"/>
    </source>
</evidence>
<name>A0A6A5TLG7_9PLEO</name>
<evidence type="ECO:0000313" key="4">
    <source>
        <dbReference type="Proteomes" id="UP000800035"/>
    </source>
</evidence>
<evidence type="ECO:0000256" key="1">
    <source>
        <dbReference type="SAM" id="MobiDB-lite"/>
    </source>
</evidence>
<gene>
    <name evidence="3" type="ORF">CC80DRAFT_572309</name>
</gene>
<reference evidence="3" key="1">
    <citation type="journal article" date="2020" name="Stud. Mycol.">
        <title>101 Dothideomycetes genomes: a test case for predicting lifestyles and emergence of pathogens.</title>
        <authorList>
            <person name="Haridas S."/>
            <person name="Albert R."/>
            <person name="Binder M."/>
            <person name="Bloem J."/>
            <person name="Labutti K."/>
            <person name="Salamov A."/>
            <person name="Andreopoulos B."/>
            <person name="Baker S."/>
            <person name="Barry K."/>
            <person name="Bills G."/>
            <person name="Bluhm B."/>
            <person name="Cannon C."/>
            <person name="Castanera R."/>
            <person name="Culley D."/>
            <person name="Daum C."/>
            <person name="Ezra D."/>
            <person name="Gonzalez J."/>
            <person name="Henrissat B."/>
            <person name="Kuo A."/>
            <person name="Liang C."/>
            <person name="Lipzen A."/>
            <person name="Lutzoni F."/>
            <person name="Magnuson J."/>
            <person name="Mondo S."/>
            <person name="Nolan M."/>
            <person name="Ohm R."/>
            <person name="Pangilinan J."/>
            <person name="Park H.-J."/>
            <person name="Ramirez L."/>
            <person name="Alfaro M."/>
            <person name="Sun H."/>
            <person name="Tritt A."/>
            <person name="Yoshinaga Y."/>
            <person name="Zwiers L.-H."/>
            <person name="Turgeon B."/>
            <person name="Goodwin S."/>
            <person name="Spatafora J."/>
            <person name="Crous P."/>
            <person name="Grigoriev I."/>
        </authorList>
    </citation>
    <scope>NUCLEOTIDE SEQUENCE</scope>
    <source>
        <strain evidence="3">CBS 675.92</strain>
    </source>
</reference>
<accession>A0A6A5TLG7</accession>
<dbReference type="Proteomes" id="UP000800035">
    <property type="component" value="Unassembled WGS sequence"/>
</dbReference>
<organism evidence="3 4">
    <name type="scientific">Byssothecium circinans</name>
    <dbReference type="NCBI Taxonomy" id="147558"/>
    <lineage>
        <taxon>Eukaryota</taxon>
        <taxon>Fungi</taxon>
        <taxon>Dikarya</taxon>
        <taxon>Ascomycota</taxon>
        <taxon>Pezizomycotina</taxon>
        <taxon>Dothideomycetes</taxon>
        <taxon>Pleosporomycetidae</taxon>
        <taxon>Pleosporales</taxon>
        <taxon>Massarineae</taxon>
        <taxon>Massarinaceae</taxon>
        <taxon>Byssothecium</taxon>
    </lineage>
</organism>
<keyword evidence="2" id="KW-0732">Signal</keyword>